<dbReference type="SUPFAM" id="SSF47473">
    <property type="entry name" value="EF-hand"/>
    <property type="match status" value="1"/>
</dbReference>
<name>A0A2I0L4A9_PUNGR</name>
<reference evidence="2 3" key="1">
    <citation type="submission" date="2017-11" db="EMBL/GenBank/DDBJ databases">
        <title>De-novo sequencing of pomegranate (Punica granatum L.) genome.</title>
        <authorList>
            <person name="Akparov Z."/>
            <person name="Amiraslanov A."/>
            <person name="Hajiyeva S."/>
            <person name="Abbasov M."/>
            <person name="Kaur K."/>
            <person name="Hamwieh A."/>
            <person name="Solovyev V."/>
            <person name="Salamov A."/>
            <person name="Braich B."/>
            <person name="Kosarev P."/>
            <person name="Mahmoud A."/>
            <person name="Hajiyev E."/>
            <person name="Babayeva S."/>
            <person name="Izzatullayeva V."/>
            <person name="Mammadov A."/>
            <person name="Mammadov A."/>
            <person name="Sharifova S."/>
            <person name="Ojaghi J."/>
            <person name="Eynullazada K."/>
            <person name="Bayramov B."/>
            <person name="Abdulazimova A."/>
            <person name="Shahmuradov I."/>
        </authorList>
    </citation>
    <scope>NUCLEOTIDE SEQUENCE [LARGE SCALE GENOMIC DNA]</scope>
    <source>
        <strain evidence="3">cv. AG2017</strain>
        <tissue evidence="2">Leaf</tissue>
    </source>
</reference>
<dbReference type="AlphaFoldDB" id="A0A2I0L4A9"/>
<accession>A0A2I0L4A9</accession>
<dbReference type="InterPro" id="IPR002048">
    <property type="entry name" value="EF_hand_dom"/>
</dbReference>
<organism evidence="2 3">
    <name type="scientific">Punica granatum</name>
    <name type="common">Pomegranate</name>
    <dbReference type="NCBI Taxonomy" id="22663"/>
    <lineage>
        <taxon>Eukaryota</taxon>
        <taxon>Viridiplantae</taxon>
        <taxon>Streptophyta</taxon>
        <taxon>Embryophyta</taxon>
        <taxon>Tracheophyta</taxon>
        <taxon>Spermatophyta</taxon>
        <taxon>Magnoliopsida</taxon>
        <taxon>eudicotyledons</taxon>
        <taxon>Gunneridae</taxon>
        <taxon>Pentapetalae</taxon>
        <taxon>rosids</taxon>
        <taxon>malvids</taxon>
        <taxon>Myrtales</taxon>
        <taxon>Lythraceae</taxon>
        <taxon>Punica</taxon>
    </lineage>
</organism>
<dbReference type="GO" id="GO:0005509">
    <property type="term" value="F:calcium ion binding"/>
    <property type="evidence" value="ECO:0007669"/>
    <property type="project" value="InterPro"/>
</dbReference>
<comment type="caution">
    <text evidence="2">The sequence shown here is derived from an EMBL/GenBank/DDBJ whole genome shotgun (WGS) entry which is preliminary data.</text>
</comment>
<sequence>MLHTETTFSDFLSNFRFVLEWALNALSAQWTYWKLLKNNCQKHSSFPELVISREEVDMVMERLGIASNEISTLFEAEPATIEEVKGAFEVFDVDKAGVIGAGDLQRVLCALGLIEEDEEEEEEVRLLVKLNKNQATVDIPRHCQAAHLILAALALEEVVARRGGGEGVQGLLMMPFWGQGWSQLDQSDYQI</sequence>
<feature type="domain" description="EF-hand" evidence="1">
    <location>
        <begin position="79"/>
        <end position="114"/>
    </location>
</feature>
<keyword evidence="3" id="KW-1185">Reference proteome</keyword>
<evidence type="ECO:0000313" key="3">
    <source>
        <dbReference type="Proteomes" id="UP000233551"/>
    </source>
</evidence>
<evidence type="ECO:0000259" key="1">
    <source>
        <dbReference type="PROSITE" id="PS50222"/>
    </source>
</evidence>
<dbReference type="Proteomes" id="UP000233551">
    <property type="component" value="Unassembled WGS sequence"/>
</dbReference>
<dbReference type="InterPro" id="IPR011992">
    <property type="entry name" value="EF-hand-dom_pair"/>
</dbReference>
<protein>
    <recommendedName>
        <fullName evidence="1">EF-hand domain-containing protein</fullName>
    </recommendedName>
</protein>
<dbReference type="Gene3D" id="1.10.238.10">
    <property type="entry name" value="EF-hand"/>
    <property type="match status" value="1"/>
</dbReference>
<dbReference type="EMBL" id="PGOL01000169">
    <property type="protein sequence ID" value="PKI75470.1"/>
    <property type="molecule type" value="Genomic_DNA"/>
</dbReference>
<dbReference type="STRING" id="22663.A0A2I0L4A9"/>
<evidence type="ECO:0000313" key="2">
    <source>
        <dbReference type="EMBL" id="PKI75470.1"/>
    </source>
</evidence>
<gene>
    <name evidence="2" type="ORF">CRG98_004140</name>
</gene>
<proteinExistence type="predicted"/>
<dbReference type="PROSITE" id="PS50222">
    <property type="entry name" value="EF_HAND_2"/>
    <property type="match status" value="1"/>
</dbReference>